<evidence type="ECO:0000256" key="1">
    <source>
        <dbReference type="ARBA" id="ARBA00004651"/>
    </source>
</evidence>
<dbReference type="Proteomes" id="UP000424462">
    <property type="component" value="Chromosome"/>
</dbReference>
<evidence type="ECO:0000256" key="7">
    <source>
        <dbReference type="SAM" id="Phobius"/>
    </source>
</evidence>
<organism evidence="8 9">
    <name type="scientific">Corynebacterium occultum</name>
    <dbReference type="NCBI Taxonomy" id="2675219"/>
    <lineage>
        <taxon>Bacteria</taxon>
        <taxon>Bacillati</taxon>
        <taxon>Actinomycetota</taxon>
        <taxon>Actinomycetes</taxon>
        <taxon>Mycobacteriales</taxon>
        <taxon>Corynebacteriaceae</taxon>
        <taxon>Corynebacterium</taxon>
    </lineage>
</organism>
<feature type="transmembrane region" description="Helical" evidence="7">
    <location>
        <begin position="73"/>
        <end position="95"/>
    </location>
</feature>
<feature type="transmembrane region" description="Helical" evidence="7">
    <location>
        <begin position="35"/>
        <end position="52"/>
    </location>
</feature>
<dbReference type="PANTHER" id="PTHR30250:SF11">
    <property type="entry name" value="O-ANTIGEN TRANSPORTER-RELATED"/>
    <property type="match status" value="1"/>
</dbReference>
<evidence type="ECO:0000256" key="4">
    <source>
        <dbReference type="ARBA" id="ARBA00022989"/>
    </source>
</evidence>
<feature type="transmembrane region" description="Helical" evidence="7">
    <location>
        <begin position="234"/>
        <end position="256"/>
    </location>
</feature>
<evidence type="ECO:0000313" key="8">
    <source>
        <dbReference type="EMBL" id="QGU06314.1"/>
    </source>
</evidence>
<feature type="region of interest" description="Disordered" evidence="6">
    <location>
        <begin position="401"/>
        <end position="423"/>
    </location>
</feature>
<evidence type="ECO:0000256" key="6">
    <source>
        <dbReference type="SAM" id="MobiDB-lite"/>
    </source>
</evidence>
<feature type="transmembrane region" description="Helical" evidence="7">
    <location>
        <begin position="208"/>
        <end position="228"/>
    </location>
</feature>
<evidence type="ECO:0000313" key="9">
    <source>
        <dbReference type="Proteomes" id="UP000424462"/>
    </source>
</evidence>
<accession>A0A6B8VY98</accession>
<gene>
    <name evidence="8" type="ORF">COCCU_01775</name>
</gene>
<dbReference type="EMBL" id="CP046455">
    <property type="protein sequence ID" value="QGU06314.1"/>
    <property type="molecule type" value="Genomic_DNA"/>
</dbReference>
<keyword evidence="3 7" id="KW-0812">Transmembrane</keyword>
<feature type="transmembrane region" description="Helical" evidence="7">
    <location>
        <begin position="377"/>
        <end position="394"/>
    </location>
</feature>
<keyword evidence="4 7" id="KW-1133">Transmembrane helix</keyword>
<feature type="transmembrane region" description="Helical" evidence="7">
    <location>
        <begin position="107"/>
        <end position="130"/>
    </location>
</feature>
<protein>
    <recommendedName>
        <fullName evidence="10">Polysaccharide biosynthesis protein</fullName>
    </recommendedName>
</protein>
<name>A0A6B8VY98_9CORY</name>
<reference evidence="8 9" key="1">
    <citation type="submission" date="2019-11" db="EMBL/GenBank/DDBJ databases">
        <title>Complete genome sequence of Corynebacterium kalinowskii 1959, a novel Corynebacterium species isolated from soil of a small paddock in Vilsendorf, Germany.</title>
        <authorList>
            <person name="Schaffert L."/>
            <person name="Ruwe M."/>
            <person name="Milse J."/>
            <person name="Hanuschka K."/>
            <person name="Ortseifen V."/>
            <person name="Droste J."/>
            <person name="Brandt D."/>
            <person name="Schlueter L."/>
            <person name="Kutter Y."/>
            <person name="Vinke S."/>
            <person name="Viehoefer P."/>
            <person name="Jacob L."/>
            <person name="Luebke N.-C."/>
            <person name="Schulte-Berndt E."/>
            <person name="Hain C."/>
            <person name="Linder M."/>
            <person name="Schmidt P."/>
            <person name="Wollenschlaeger L."/>
            <person name="Luttermann T."/>
            <person name="Thieme E."/>
            <person name="Hassa J."/>
            <person name="Haak M."/>
            <person name="Wittchen M."/>
            <person name="Mentz A."/>
            <person name="Persicke M."/>
            <person name="Busche T."/>
            <person name="Ruckert C."/>
        </authorList>
    </citation>
    <scope>NUCLEOTIDE SEQUENCE [LARGE SCALE GENOMIC DNA]</scope>
    <source>
        <strain evidence="8 9">2039</strain>
    </source>
</reference>
<evidence type="ECO:0008006" key="10">
    <source>
        <dbReference type="Google" id="ProtNLM"/>
    </source>
</evidence>
<dbReference type="AlphaFoldDB" id="A0A6B8VY98"/>
<keyword evidence="9" id="KW-1185">Reference proteome</keyword>
<dbReference type="KEGG" id="cok:COCCU_01775"/>
<dbReference type="PANTHER" id="PTHR30250">
    <property type="entry name" value="PST FAMILY PREDICTED COLANIC ACID TRANSPORTER"/>
    <property type="match status" value="1"/>
</dbReference>
<evidence type="ECO:0000256" key="3">
    <source>
        <dbReference type="ARBA" id="ARBA00022692"/>
    </source>
</evidence>
<comment type="subcellular location">
    <subcellularLocation>
        <location evidence="1">Cell membrane</location>
        <topology evidence="1">Multi-pass membrane protein</topology>
    </subcellularLocation>
</comment>
<dbReference type="InterPro" id="IPR050833">
    <property type="entry name" value="Poly_Biosynth_Transport"/>
</dbReference>
<feature type="transmembrane region" description="Helical" evidence="7">
    <location>
        <begin position="314"/>
        <end position="337"/>
    </location>
</feature>
<feature type="transmembrane region" description="Helical" evidence="7">
    <location>
        <begin position="137"/>
        <end position="156"/>
    </location>
</feature>
<keyword evidence="2" id="KW-1003">Cell membrane</keyword>
<feature type="transmembrane region" description="Helical" evidence="7">
    <location>
        <begin position="162"/>
        <end position="181"/>
    </location>
</feature>
<dbReference type="RefSeq" id="WP_231598826.1">
    <property type="nucleotide sequence ID" value="NZ_CP046455.1"/>
</dbReference>
<sequence>MKALSLATVFAALSGFIVLYLAQWTLDEGGYAEFQIYWGLFFACTGILDGLMQETTRAVSAAKDSGRSGNASPWRLGAILGFTALLIVLASGFWWMPMLVSGSTFSATALMALGLLFYAFQTVLSGVLSGLGLWVRYAWLVALDSGIRLLLALVAWALGWHLLAFLIITVIGAASWLIILAGSPEARQALRAGVDVDRPTLVRRVGSAMLSTGASAVLITGFPVLVGFTSEAEAGTVVGLAGILNAVTLTRAPILVPLQRFQSALIVRFVNNRGNLYSALLTPMAVVLGLGLLGGGLAWLLGPWILDTFFKPELWVPGLILAILTFASACTGTLMITGAATLAQERHRWYAAGWLSATFIALVVLMLPFSLEVRVCAALLIGPVAGVLVHLVALRSGLSPAGRAADPGADKVAGHTAPGLPPH</sequence>
<feature type="transmembrane region" description="Helical" evidence="7">
    <location>
        <begin position="349"/>
        <end position="371"/>
    </location>
</feature>
<proteinExistence type="predicted"/>
<feature type="transmembrane region" description="Helical" evidence="7">
    <location>
        <begin position="276"/>
        <end position="302"/>
    </location>
</feature>
<keyword evidence="5 7" id="KW-0472">Membrane</keyword>
<dbReference type="GO" id="GO:0005886">
    <property type="term" value="C:plasma membrane"/>
    <property type="evidence" value="ECO:0007669"/>
    <property type="project" value="UniProtKB-SubCell"/>
</dbReference>
<evidence type="ECO:0000256" key="2">
    <source>
        <dbReference type="ARBA" id="ARBA00022475"/>
    </source>
</evidence>
<evidence type="ECO:0000256" key="5">
    <source>
        <dbReference type="ARBA" id="ARBA00023136"/>
    </source>
</evidence>